<dbReference type="PROSITE" id="PS50082">
    <property type="entry name" value="WD_REPEATS_2"/>
    <property type="match status" value="3"/>
</dbReference>
<feature type="region of interest" description="Disordered" evidence="6">
    <location>
        <begin position="1373"/>
        <end position="1399"/>
    </location>
</feature>
<dbReference type="Gene3D" id="1.20.1270.220">
    <property type="match status" value="1"/>
</dbReference>
<keyword evidence="10" id="KW-1185">Reference proteome</keyword>
<dbReference type="SUPFAM" id="SSF50978">
    <property type="entry name" value="WD40 repeat-like"/>
    <property type="match status" value="1"/>
</dbReference>
<evidence type="ECO:0000256" key="1">
    <source>
        <dbReference type="ARBA" id="ARBA00022574"/>
    </source>
</evidence>
<dbReference type="InterPro" id="IPR027353">
    <property type="entry name" value="NET_dom"/>
</dbReference>
<feature type="repeat" description="WD" evidence="5">
    <location>
        <begin position="122"/>
        <end position="154"/>
    </location>
</feature>
<dbReference type="GO" id="GO:0005634">
    <property type="term" value="C:nucleus"/>
    <property type="evidence" value="ECO:0007669"/>
    <property type="project" value="TreeGrafter"/>
</dbReference>
<feature type="compositionally biased region" description="Basic residues" evidence="6">
    <location>
        <begin position="1200"/>
        <end position="1213"/>
    </location>
</feature>
<evidence type="ECO:0000259" key="8">
    <source>
        <dbReference type="PROSITE" id="PS51525"/>
    </source>
</evidence>
<feature type="compositionally biased region" description="Acidic residues" evidence="6">
    <location>
        <begin position="94"/>
        <end position="112"/>
    </location>
</feature>
<organism evidence="9 10">
    <name type="scientific">Ceriporiopsis subvermispora (strain B)</name>
    <name type="common">White-rot fungus</name>
    <name type="synonym">Gelatoporia subvermispora</name>
    <dbReference type="NCBI Taxonomy" id="914234"/>
    <lineage>
        <taxon>Eukaryota</taxon>
        <taxon>Fungi</taxon>
        <taxon>Dikarya</taxon>
        <taxon>Basidiomycota</taxon>
        <taxon>Agaricomycotina</taxon>
        <taxon>Agaricomycetes</taxon>
        <taxon>Polyporales</taxon>
        <taxon>Gelatoporiaceae</taxon>
        <taxon>Gelatoporia</taxon>
    </lineage>
</organism>
<dbReference type="PROSITE" id="PS51525">
    <property type="entry name" value="NET"/>
    <property type="match status" value="1"/>
</dbReference>
<dbReference type="SUPFAM" id="SSF47370">
    <property type="entry name" value="Bromodomain"/>
    <property type="match status" value="2"/>
</dbReference>
<dbReference type="PRINTS" id="PR00503">
    <property type="entry name" value="BROMODOMAIN"/>
</dbReference>
<feature type="domain" description="Bromo" evidence="7">
    <location>
        <begin position="1064"/>
        <end position="1136"/>
    </location>
</feature>
<feature type="region of interest" description="Disordered" evidence="6">
    <location>
        <begin position="960"/>
        <end position="1029"/>
    </location>
</feature>
<feature type="compositionally biased region" description="Acidic residues" evidence="6">
    <location>
        <begin position="1162"/>
        <end position="1175"/>
    </location>
</feature>
<feature type="compositionally biased region" description="Basic and acidic residues" evidence="6">
    <location>
        <begin position="1152"/>
        <end position="1161"/>
    </location>
</feature>
<feature type="compositionally biased region" description="Pro residues" evidence="6">
    <location>
        <begin position="977"/>
        <end position="989"/>
    </location>
</feature>
<dbReference type="Pfam" id="PF00400">
    <property type="entry name" value="WD40"/>
    <property type="match status" value="3"/>
</dbReference>
<reference evidence="9 10" key="1">
    <citation type="journal article" date="2012" name="Proc. Natl. Acad. Sci. U.S.A.">
        <title>Comparative genomics of Ceriporiopsis subvermispora and Phanerochaete chrysosporium provide insight into selective ligninolysis.</title>
        <authorList>
            <person name="Fernandez-Fueyo E."/>
            <person name="Ruiz-Duenas F.J."/>
            <person name="Ferreira P."/>
            <person name="Floudas D."/>
            <person name="Hibbett D.S."/>
            <person name="Canessa P."/>
            <person name="Larrondo L.F."/>
            <person name="James T.Y."/>
            <person name="Seelenfreund D."/>
            <person name="Lobos S."/>
            <person name="Polanco R."/>
            <person name="Tello M."/>
            <person name="Honda Y."/>
            <person name="Watanabe T."/>
            <person name="Watanabe T."/>
            <person name="Ryu J.S."/>
            <person name="Kubicek C.P."/>
            <person name="Schmoll M."/>
            <person name="Gaskell J."/>
            <person name="Hammel K.E."/>
            <person name="St John F.J."/>
            <person name="Vanden Wymelenberg A."/>
            <person name="Sabat G."/>
            <person name="Splinter BonDurant S."/>
            <person name="Syed K."/>
            <person name="Yadav J.S."/>
            <person name="Doddapaneni H."/>
            <person name="Subramanian V."/>
            <person name="Lavin J.L."/>
            <person name="Oguiza J.A."/>
            <person name="Perez G."/>
            <person name="Pisabarro A.G."/>
            <person name="Ramirez L."/>
            <person name="Santoyo F."/>
            <person name="Master E."/>
            <person name="Coutinho P.M."/>
            <person name="Henrissat B."/>
            <person name="Lombard V."/>
            <person name="Magnuson J.K."/>
            <person name="Kuees U."/>
            <person name="Hori C."/>
            <person name="Igarashi K."/>
            <person name="Samejima M."/>
            <person name="Held B.W."/>
            <person name="Barry K.W."/>
            <person name="LaButti K.M."/>
            <person name="Lapidus A."/>
            <person name="Lindquist E.A."/>
            <person name="Lucas S.M."/>
            <person name="Riley R."/>
            <person name="Salamov A.A."/>
            <person name="Hoffmeister D."/>
            <person name="Schwenk D."/>
            <person name="Hadar Y."/>
            <person name="Yarden O."/>
            <person name="de Vries R.P."/>
            <person name="Wiebenga A."/>
            <person name="Stenlid J."/>
            <person name="Eastwood D."/>
            <person name="Grigoriev I.V."/>
            <person name="Berka R.M."/>
            <person name="Blanchette R.A."/>
            <person name="Kersten P."/>
            <person name="Martinez A.T."/>
            <person name="Vicuna R."/>
            <person name="Cullen D."/>
        </authorList>
    </citation>
    <scope>NUCLEOTIDE SEQUENCE [LARGE SCALE GENOMIC DNA]</scope>
    <source>
        <strain evidence="9 10">B</strain>
    </source>
</reference>
<evidence type="ECO:0000313" key="9">
    <source>
        <dbReference type="EMBL" id="EMD41700.1"/>
    </source>
</evidence>
<feature type="region of interest" description="Disordered" evidence="6">
    <location>
        <begin position="1152"/>
        <end position="1175"/>
    </location>
</feature>
<feature type="compositionally biased region" description="Low complexity" evidence="6">
    <location>
        <begin position="1"/>
        <end position="10"/>
    </location>
</feature>
<feature type="compositionally biased region" description="Basic and acidic residues" evidence="6">
    <location>
        <begin position="503"/>
        <end position="515"/>
    </location>
</feature>
<keyword evidence="3 4" id="KW-0103">Bromodomain</keyword>
<keyword evidence="2" id="KW-0677">Repeat</keyword>
<gene>
    <name evidence="9" type="ORF">CERSUDRAFT_41693</name>
</gene>
<dbReference type="SMART" id="SM00297">
    <property type="entry name" value="BROMO"/>
    <property type="match status" value="2"/>
</dbReference>
<proteinExistence type="predicted"/>
<keyword evidence="1 5" id="KW-0853">WD repeat</keyword>
<evidence type="ECO:0000259" key="7">
    <source>
        <dbReference type="PROSITE" id="PS50014"/>
    </source>
</evidence>
<feature type="repeat" description="WD" evidence="5">
    <location>
        <begin position="223"/>
        <end position="265"/>
    </location>
</feature>
<dbReference type="HOGENOM" id="CLU_257803_0_0_1"/>
<sequence>MDDMDIMAAMGISGFGKKSKQRQLDPKRFDKNKREEVRPDPTTTVIASATQSKPEAVASSSKALEEPKLQDEEKPEFDGDEVGPPPPPPRDDATAEGEEEPEFEASDDEDLSEFPTTHELIMKDHTKVVSALALDPSGARVVSGSHDYDCKLWDFGGMDWRCKPFKTWEPAGTYYVHDIKYSNDGQQFLVISGTAQAKLYDRDGEELSTFIKGDPYIRDMKNTAGHVAELRSCAWHPYDSQTFITSSVDSTIRIWDVENKRKQKTVIVVKSKERGARTKVTACAYSQEATLIGGACVDGALHMWQTKSNFVRPSMTIEGAHVKGTEPGSVVFSVDGRTVLTRGGDDTVKLWDLRAFKKPLATHEGLTTLYPSTNAIFSPDDKYVVTGAGATTKGGHGRLMFFKKDTLETVKELEVDTTPVKVVWHSKINQIVTGLANGQICVLYSPHTSINGAKLPLNKGPPRKATIEDMSDAVSAPTIITPHALPMFRDGDIARGTKRKREKDRMDPRKSRRPELPVTGPGRGGRVGASATQHVVQNLVRDTTRDEDPREALLKLANTDEDPVWTKGECIWSENFHHGGMRDCLMLCLRMFVSGDADISTNGHLNGHAHDGASPDSPVANSPATPVNTAMAADIKIDTDYIERESDVRHEPIPVKVDAVEDASVLPQVGTPLDPATIPIEPPKGTPPPPTGQLLEDVRMAEEPLLSEGSDVHMADDAADTTATAVVPNGHTHESPAATPLPTSLPAVPSSETAVQSHDASSPYPNNINSNNNDDDDKPPPAKRQRKHSDADRASVANVSILLPVRHYGRANSGSCIKTATTPPASVSPAAADTPLPSQPLVSTISVPQWRFCMSTIRTLKKMKDAGPFLQPVDPILLNIPHYPSIIKNPMDFSTVERKLQASSPVKPDSNPANPRYYSTDDFVADVRLIFTNSVTFNGPDHAVTLMGKRVENVFDKQIKQMPPPEEPKPVVKKVATPPPPPPPAPVPAKKPAARRQSTSVPVIRRTDEHSGRPKREIHPPPPKDLPYLDVPKKARRAKTAKNDLNAEQLRYCEKVLKDLHRKQHYNIAHPFYEPVDWVKLDIPSYPKIVKRPMDLSTMKRKLTNGDYSTAQAFYDDFKLMIRNCITFNPAKNPVHEAGVTLDRLFEEKWHQLPTPRSHDGSEDEDEDDDEDSDDERARMIATMESQIQSMKHNLDSLRKKNKTEKKEKKKEKPPKQTAPVASSSKSTPKQSKNTTSSKKKGKKPVNDDDVLTFEQKKDLSDTIGKLDGAKLEKVIQIIHEGVPEIRDSTEEIELEIDQLPASVLTKLYNFVIRPIRAATAPKRNRAGKGTGTGGLKRKSMDEDVEAEKIRQLEARMKLFEEGGTLAAGDVIGVTHAADDSEHSSAESSDSESSASDSE</sequence>
<feature type="compositionally biased region" description="Basic and acidic residues" evidence="6">
    <location>
        <begin position="63"/>
        <end position="72"/>
    </location>
</feature>
<dbReference type="Proteomes" id="UP000016930">
    <property type="component" value="Unassembled WGS sequence"/>
</dbReference>
<feature type="region of interest" description="Disordered" evidence="6">
    <location>
        <begin position="672"/>
        <end position="694"/>
    </location>
</feature>
<dbReference type="EMBL" id="KB445791">
    <property type="protein sequence ID" value="EMD41700.1"/>
    <property type="molecule type" value="Genomic_DNA"/>
</dbReference>
<dbReference type="GO" id="GO:0035861">
    <property type="term" value="C:site of double-strand break"/>
    <property type="evidence" value="ECO:0007669"/>
    <property type="project" value="TreeGrafter"/>
</dbReference>
<dbReference type="InterPro" id="IPR020472">
    <property type="entry name" value="WD40_PAC1"/>
</dbReference>
<evidence type="ECO:0000256" key="2">
    <source>
        <dbReference type="ARBA" id="ARBA00022737"/>
    </source>
</evidence>
<feature type="region of interest" description="Disordered" evidence="6">
    <location>
        <begin position="727"/>
        <end position="795"/>
    </location>
</feature>
<dbReference type="PANTHER" id="PTHR16017">
    <property type="entry name" value="GASTRULATION DEFECTIVE PROTEIN 1-RELATED"/>
    <property type="match status" value="1"/>
</dbReference>
<feature type="region of interest" description="Disordered" evidence="6">
    <location>
        <begin position="1"/>
        <end position="112"/>
    </location>
</feature>
<dbReference type="InterPro" id="IPR036427">
    <property type="entry name" value="Bromodomain-like_sf"/>
</dbReference>
<dbReference type="PROSITE" id="PS50294">
    <property type="entry name" value="WD_REPEATS_REGION"/>
    <property type="match status" value="2"/>
</dbReference>
<feature type="region of interest" description="Disordered" evidence="6">
    <location>
        <begin position="493"/>
        <end position="529"/>
    </location>
</feature>
<dbReference type="CDD" id="cd00200">
    <property type="entry name" value="WD40"/>
    <property type="match status" value="1"/>
</dbReference>
<dbReference type="OrthoDB" id="10264376at2759"/>
<dbReference type="PRINTS" id="PR00320">
    <property type="entry name" value="GPROTEINBRPT"/>
</dbReference>
<dbReference type="PANTHER" id="PTHR16017:SF0">
    <property type="entry name" value="WD REPEAT-CONTAINING PROTEIN 70"/>
    <property type="match status" value="1"/>
</dbReference>
<dbReference type="InterPro" id="IPR036322">
    <property type="entry name" value="WD40_repeat_dom_sf"/>
</dbReference>
<dbReference type="SMART" id="SM00320">
    <property type="entry name" value="WD40"/>
    <property type="match status" value="6"/>
</dbReference>
<dbReference type="Gene3D" id="2.130.10.10">
    <property type="entry name" value="YVTN repeat-like/Quinoprotein amine dehydrogenase"/>
    <property type="match status" value="2"/>
</dbReference>
<feature type="compositionally biased region" description="Basic and acidic residues" evidence="6">
    <location>
        <begin position="1005"/>
        <end position="1019"/>
    </location>
</feature>
<name>M2RB75_CERS8</name>
<dbReference type="InterPro" id="IPR015943">
    <property type="entry name" value="WD40/YVTN_repeat-like_dom_sf"/>
</dbReference>
<dbReference type="STRING" id="914234.M2RB75"/>
<dbReference type="GO" id="GO:0006325">
    <property type="term" value="P:chromatin organization"/>
    <property type="evidence" value="ECO:0007669"/>
    <property type="project" value="UniProtKB-ARBA"/>
</dbReference>
<feature type="compositionally biased region" description="Low complexity" evidence="6">
    <location>
        <begin position="761"/>
        <end position="772"/>
    </location>
</feature>
<dbReference type="Gene3D" id="1.20.920.10">
    <property type="entry name" value="Bromodomain-like"/>
    <property type="match status" value="2"/>
</dbReference>
<feature type="compositionally biased region" description="Basic and acidic residues" evidence="6">
    <location>
        <begin position="22"/>
        <end position="39"/>
    </location>
</feature>
<dbReference type="InterPro" id="IPR051858">
    <property type="entry name" value="WD_repeat_GAD-1"/>
</dbReference>
<protein>
    <submittedName>
        <fullName evidence="9">Uncharacterized protein</fullName>
    </submittedName>
</protein>
<feature type="compositionally biased region" description="Polar residues" evidence="6">
    <location>
        <begin position="41"/>
        <end position="62"/>
    </location>
</feature>
<dbReference type="Pfam" id="PF17035">
    <property type="entry name" value="BET"/>
    <property type="match status" value="1"/>
</dbReference>
<dbReference type="InterPro" id="IPR038336">
    <property type="entry name" value="NET_sf"/>
</dbReference>
<evidence type="ECO:0000256" key="3">
    <source>
        <dbReference type="ARBA" id="ARBA00023117"/>
    </source>
</evidence>
<dbReference type="PROSITE" id="PS50014">
    <property type="entry name" value="BROMODOMAIN_2"/>
    <property type="match status" value="2"/>
</dbReference>
<feature type="region of interest" description="Disordered" evidence="6">
    <location>
        <begin position="1189"/>
        <end position="1250"/>
    </location>
</feature>
<dbReference type="CDD" id="cd05500">
    <property type="entry name" value="Bromo_BDF1_2_I"/>
    <property type="match status" value="1"/>
</dbReference>
<evidence type="ECO:0000313" key="10">
    <source>
        <dbReference type="Proteomes" id="UP000016930"/>
    </source>
</evidence>
<feature type="compositionally biased region" description="Low complexity" evidence="6">
    <location>
        <begin position="1223"/>
        <end position="1237"/>
    </location>
</feature>
<accession>M2RB75</accession>
<feature type="domain" description="Bromo" evidence="7">
    <location>
        <begin position="861"/>
        <end position="945"/>
    </location>
</feature>
<feature type="region of interest" description="Disordered" evidence="6">
    <location>
        <begin position="1323"/>
        <end position="1343"/>
    </location>
</feature>
<feature type="compositionally biased region" description="Low complexity" evidence="6">
    <location>
        <begin position="1386"/>
        <end position="1399"/>
    </location>
</feature>
<evidence type="ECO:0000256" key="6">
    <source>
        <dbReference type="SAM" id="MobiDB-lite"/>
    </source>
</evidence>
<dbReference type="InterPro" id="IPR001680">
    <property type="entry name" value="WD40_rpt"/>
</dbReference>
<evidence type="ECO:0000256" key="4">
    <source>
        <dbReference type="PROSITE-ProRule" id="PRU00035"/>
    </source>
</evidence>
<feature type="domain" description="NET" evidence="8">
    <location>
        <begin position="1242"/>
        <end position="1323"/>
    </location>
</feature>
<dbReference type="Pfam" id="PF00439">
    <property type="entry name" value="Bromodomain"/>
    <property type="match status" value="2"/>
</dbReference>
<evidence type="ECO:0000256" key="5">
    <source>
        <dbReference type="PROSITE-ProRule" id="PRU00221"/>
    </source>
</evidence>
<feature type="compositionally biased region" description="Low complexity" evidence="6">
    <location>
        <begin position="735"/>
        <end position="751"/>
    </location>
</feature>
<feature type="compositionally biased region" description="Pro residues" evidence="6">
    <location>
        <begin position="680"/>
        <end position="691"/>
    </location>
</feature>
<feature type="repeat" description="WD" evidence="5">
    <location>
        <begin position="329"/>
        <end position="354"/>
    </location>
</feature>
<dbReference type="InterPro" id="IPR001487">
    <property type="entry name" value="Bromodomain"/>
</dbReference>